<evidence type="ECO:0000313" key="5">
    <source>
        <dbReference type="Proteomes" id="UP000307702"/>
    </source>
</evidence>
<dbReference type="Gene3D" id="3.40.50.150">
    <property type="entry name" value="Vaccinia Virus protein VP39"/>
    <property type="match status" value="1"/>
</dbReference>
<dbReference type="PANTHER" id="PTHR13610:SF9">
    <property type="entry name" value="FI06469P"/>
    <property type="match status" value="1"/>
</dbReference>
<dbReference type="Proteomes" id="UP000307702">
    <property type="component" value="Unassembled WGS sequence"/>
</dbReference>
<name>A0A8H2JMH7_9GAMM</name>
<comment type="caution">
    <text evidence="4">The sequence shown here is derived from an EMBL/GenBank/DDBJ whole genome shotgun (WGS) entry which is preliminary data.</text>
</comment>
<keyword evidence="2 4" id="KW-0808">Transferase</keyword>
<evidence type="ECO:0000256" key="2">
    <source>
        <dbReference type="ARBA" id="ARBA00022679"/>
    </source>
</evidence>
<protein>
    <submittedName>
        <fullName evidence="4">Class I SAM-dependent methyltransferase</fullName>
    </submittedName>
</protein>
<dbReference type="InterPro" id="IPR029063">
    <property type="entry name" value="SAM-dependent_MTases_sf"/>
</dbReference>
<dbReference type="OrthoDB" id="5510758at2"/>
<dbReference type="RefSeq" id="WP_138621848.1">
    <property type="nucleotide sequence ID" value="NZ_SZVP01000004.1"/>
</dbReference>
<keyword evidence="3" id="KW-0949">S-adenosyl-L-methionine</keyword>
<sequence>MPSSNKAYIAMMQLTDRTGPGTIVDLGSGWGNFVIRIAKKHPQRQIIGYELSWLPWLISVCFKKLLGLKNLTLHRQNFYQADLSDCSVLICYLFPGAMNKISKKLQLEQTNINFLISNNFSLPGWKPCKAIKIDDFYKSSIYRYNINSNKKPSKQ</sequence>
<evidence type="ECO:0000256" key="1">
    <source>
        <dbReference type="ARBA" id="ARBA00022603"/>
    </source>
</evidence>
<evidence type="ECO:0000313" key="4">
    <source>
        <dbReference type="EMBL" id="TMM46076.1"/>
    </source>
</evidence>
<dbReference type="AlphaFoldDB" id="A0A8H2JMH7"/>
<dbReference type="InterPro" id="IPR026170">
    <property type="entry name" value="FAM173A/B"/>
</dbReference>
<dbReference type="GO" id="GO:0016279">
    <property type="term" value="F:protein-lysine N-methyltransferase activity"/>
    <property type="evidence" value="ECO:0007669"/>
    <property type="project" value="InterPro"/>
</dbReference>
<gene>
    <name evidence="4" type="ORF">FCS21_07120</name>
</gene>
<evidence type="ECO:0000256" key="3">
    <source>
        <dbReference type="ARBA" id="ARBA00022691"/>
    </source>
</evidence>
<reference evidence="4 5" key="1">
    <citation type="submission" date="2019-05" db="EMBL/GenBank/DDBJ databases">
        <title>Colwellia ponticola sp. nov., isolated from seawater.</title>
        <authorList>
            <person name="Yoon J.-H."/>
        </authorList>
    </citation>
    <scope>NUCLEOTIDE SEQUENCE [LARGE SCALE GENOMIC DNA]</scope>
    <source>
        <strain evidence="4 5">OISW-25</strain>
    </source>
</reference>
<dbReference type="EMBL" id="SZVP01000004">
    <property type="protein sequence ID" value="TMM46076.1"/>
    <property type="molecule type" value="Genomic_DNA"/>
</dbReference>
<keyword evidence="1 4" id="KW-0489">Methyltransferase</keyword>
<proteinExistence type="predicted"/>
<organism evidence="4 5">
    <name type="scientific">Colwellia ponticola</name>
    <dbReference type="NCBI Taxonomy" id="2304625"/>
    <lineage>
        <taxon>Bacteria</taxon>
        <taxon>Pseudomonadati</taxon>
        <taxon>Pseudomonadota</taxon>
        <taxon>Gammaproteobacteria</taxon>
        <taxon>Alteromonadales</taxon>
        <taxon>Colwelliaceae</taxon>
        <taxon>Colwellia</taxon>
    </lineage>
</organism>
<dbReference type="SUPFAM" id="SSF53335">
    <property type="entry name" value="S-adenosyl-L-methionine-dependent methyltransferases"/>
    <property type="match status" value="1"/>
</dbReference>
<accession>A0A8H2JMH7</accession>
<dbReference type="GO" id="GO:0032259">
    <property type="term" value="P:methylation"/>
    <property type="evidence" value="ECO:0007669"/>
    <property type="project" value="UniProtKB-KW"/>
</dbReference>
<keyword evidence="5" id="KW-1185">Reference proteome</keyword>
<dbReference type="PANTHER" id="PTHR13610">
    <property type="entry name" value="METHYLTRANSFERASE DOMAIN-CONTAINING PROTEIN"/>
    <property type="match status" value="1"/>
</dbReference>